<dbReference type="AlphaFoldDB" id="A0A0F9VEY4"/>
<reference evidence="1" key="1">
    <citation type="journal article" date="2015" name="Nature">
        <title>Complex archaea that bridge the gap between prokaryotes and eukaryotes.</title>
        <authorList>
            <person name="Spang A."/>
            <person name="Saw J.H."/>
            <person name="Jorgensen S.L."/>
            <person name="Zaremba-Niedzwiedzka K."/>
            <person name="Martijn J."/>
            <person name="Lind A.E."/>
            <person name="van Eijk R."/>
            <person name="Schleper C."/>
            <person name="Guy L."/>
            <person name="Ettema T.J."/>
        </authorList>
    </citation>
    <scope>NUCLEOTIDE SEQUENCE</scope>
</reference>
<dbReference type="EMBL" id="LAZR01000559">
    <property type="protein sequence ID" value="KKN64333.1"/>
    <property type="molecule type" value="Genomic_DNA"/>
</dbReference>
<comment type="caution">
    <text evidence="1">The sequence shown here is derived from an EMBL/GenBank/DDBJ whole genome shotgun (WGS) entry which is preliminary data.</text>
</comment>
<feature type="non-terminal residue" evidence="1">
    <location>
        <position position="100"/>
    </location>
</feature>
<name>A0A0F9VEY4_9ZZZZ</name>
<organism evidence="1">
    <name type="scientific">marine sediment metagenome</name>
    <dbReference type="NCBI Taxonomy" id="412755"/>
    <lineage>
        <taxon>unclassified sequences</taxon>
        <taxon>metagenomes</taxon>
        <taxon>ecological metagenomes</taxon>
    </lineage>
</organism>
<protein>
    <submittedName>
        <fullName evidence="1">Uncharacterized protein</fullName>
    </submittedName>
</protein>
<proteinExistence type="predicted"/>
<accession>A0A0F9VEY4</accession>
<gene>
    <name evidence="1" type="ORF">LCGC14_0492960</name>
</gene>
<evidence type="ECO:0000313" key="1">
    <source>
        <dbReference type="EMBL" id="KKN64333.1"/>
    </source>
</evidence>
<sequence length="100" mass="11626">MRRKAISIDYNKWTVKKLKEFSKEKNIKFPPKAKKAEIVKIVSDFTSRNKTQPKIVDNKIEVSSINESDIKEIEEPEENLEKELIAGFDEADDPALLYKD</sequence>